<dbReference type="OrthoDB" id="71227at2759"/>
<feature type="region of interest" description="Disordered" evidence="2">
    <location>
        <begin position="69"/>
        <end position="94"/>
    </location>
</feature>
<gene>
    <name evidence="3" type="ORF">CmeUKMEL1_11555</name>
</gene>
<organism evidence="3 4">
    <name type="scientific">Cryptosporidium meleagridis</name>
    <dbReference type="NCBI Taxonomy" id="93969"/>
    <lineage>
        <taxon>Eukaryota</taxon>
        <taxon>Sar</taxon>
        <taxon>Alveolata</taxon>
        <taxon>Apicomplexa</taxon>
        <taxon>Conoidasida</taxon>
        <taxon>Coccidia</taxon>
        <taxon>Eucoccidiorida</taxon>
        <taxon>Eimeriorina</taxon>
        <taxon>Cryptosporidiidae</taxon>
        <taxon>Cryptosporidium</taxon>
    </lineage>
</organism>
<comment type="caution">
    <text evidence="3">The sequence shown here is derived from an EMBL/GenBank/DDBJ whole genome shotgun (WGS) entry which is preliminary data.</text>
</comment>
<feature type="coiled-coil region" evidence="1">
    <location>
        <begin position="426"/>
        <end position="629"/>
    </location>
</feature>
<evidence type="ECO:0000313" key="3">
    <source>
        <dbReference type="EMBL" id="POM84270.1"/>
    </source>
</evidence>
<name>A0A2P4Z2R2_9CRYT</name>
<feature type="region of interest" description="Disordered" evidence="2">
    <location>
        <begin position="258"/>
        <end position="322"/>
    </location>
</feature>
<dbReference type="EMBL" id="JIBK01000041">
    <property type="protein sequence ID" value="POM84270.1"/>
    <property type="molecule type" value="Genomic_DNA"/>
</dbReference>
<keyword evidence="4" id="KW-1185">Reference proteome</keyword>
<dbReference type="Proteomes" id="UP000236928">
    <property type="component" value="Unassembled WGS sequence"/>
</dbReference>
<reference evidence="3 4" key="1">
    <citation type="submission" date="2014-04" db="EMBL/GenBank/DDBJ databases">
        <title>Comparative Genomics of Cryptosporidium Species.</title>
        <authorList>
            <person name="Silva J.C."/>
            <person name="Su Q."/>
            <person name="Chalmers R."/>
            <person name="Chibucos M.C."/>
            <person name="Elwin K."/>
            <person name="Godinez A."/>
            <person name="Guo F."/>
            <person name="Huynh K."/>
            <person name="Orvis J."/>
            <person name="Ott S."/>
            <person name="Sadzewicz L."/>
            <person name="Sengamalay N."/>
            <person name="Shetty A."/>
            <person name="Sun M."/>
            <person name="Tallon L."/>
            <person name="Xiao L."/>
            <person name="Zhang H."/>
            <person name="Fraser C.M."/>
            <person name="Zhu G."/>
            <person name="Kissinger J."/>
            <person name="Widmer G."/>
        </authorList>
    </citation>
    <scope>NUCLEOTIDE SEQUENCE [LARGE SCALE GENOMIC DNA]</scope>
    <source>
        <strain evidence="3 4">UKMEL1</strain>
    </source>
</reference>
<feature type="compositionally biased region" description="Basic and acidic residues" evidence="2">
    <location>
        <begin position="258"/>
        <end position="268"/>
    </location>
</feature>
<evidence type="ECO:0000256" key="2">
    <source>
        <dbReference type="SAM" id="MobiDB-lite"/>
    </source>
</evidence>
<dbReference type="VEuPathDB" id="CryptoDB:CmeUKMEL1_11555"/>
<feature type="compositionally biased region" description="Acidic residues" evidence="2">
    <location>
        <begin position="276"/>
        <end position="312"/>
    </location>
</feature>
<feature type="region of interest" description="Disordered" evidence="2">
    <location>
        <begin position="220"/>
        <end position="243"/>
    </location>
</feature>
<proteinExistence type="predicted"/>
<accession>A0A2P4Z2R2</accession>
<evidence type="ECO:0000256" key="1">
    <source>
        <dbReference type="SAM" id="Coils"/>
    </source>
</evidence>
<evidence type="ECO:0000313" key="4">
    <source>
        <dbReference type="Proteomes" id="UP000236928"/>
    </source>
</evidence>
<protein>
    <submittedName>
        <fullName evidence="3">Uncharacterized protein</fullName>
    </submittedName>
</protein>
<keyword evidence="1" id="KW-0175">Coiled coil</keyword>
<sequence length="724" mass="84763">MRAAWGALKGAVQELNDALLEEDDDDHERSRRSKYPGHITYSRERNDHVVNDDFSSNINLKKSNFGLKKNLNPNDNKKDFITSHKGKNSLSSSSYLNDSKRIDLKGNLPLEYNQYSNQNIIILQDSESSKESNSITDEEFDWGLDTESTLKGKLDSKTNQFFQKKQFNQELSQRTYKFDSGETEEKSSDIYTETNKFKKIVQQSNYSKDDGYKNNDELMVENNFSNNGEGESVVVTEDDEGSNITDALEDCENKLKEEEREKLEEKEGKRKVREGVEEEEKEEEEEEEEEQEEEEEEEEEEQEQEQEQEEEEVKTVSNSSDDEDLRIFNLPSKYSKEFSEIFQMEIGSVDYLLEVIQGYYSDWNSIMDSLISDRELLIELAPPHYESYLKNTILNKSKPFSLGFTVLIGQCVCSFLQEFKKKASLIDKQENKINELFQKCTEYSTNSQNIEAENNELSKKISVLEDEINFLREKNEELLNKIEDDTKEKDQKFRKRLEDLEIERNNLIEKINQMIEEKSESKIEVDKLHEHINNLTNIIEGYQAEEEQISSRYEVELERARSEEKKLQTRLSVLDSCQDEINSLKDNIAKLEEDRNSLERRVGELVENNNNLLNSNEQIMKQLQDTKEEQKEFMIDKRFIIQIIQKHNEDGSRIKYRNDLFNLLCDVIGLSQDERSNLFISDNRNSGSNSRENLTQDLNQGMGFADLFYNFLNSEVEESMQEAK</sequence>
<feature type="compositionally biased region" description="Low complexity" evidence="2">
    <location>
        <begin position="221"/>
        <end position="232"/>
    </location>
</feature>
<dbReference type="AlphaFoldDB" id="A0A2P4Z2R2"/>